<gene>
    <name evidence="2" type="ORF">SAMN05216362_1639</name>
</gene>
<evidence type="ECO:0000313" key="3">
    <source>
        <dbReference type="Proteomes" id="UP000199427"/>
    </source>
</evidence>
<name>A0A1H9MIL3_9BACI</name>
<protein>
    <submittedName>
        <fullName evidence="2">Negative regulator of sigma-B (Phosphoserine phosphatase)</fullName>
    </submittedName>
</protein>
<dbReference type="AlphaFoldDB" id="A0A1H9MIL3"/>
<dbReference type="EMBL" id="FOES01000063">
    <property type="protein sequence ID" value="SER23297.1"/>
    <property type="molecule type" value="Genomic_DNA"/>
</dbReference>
<accession>A0A1H9MIL3</accession>
<dbReference type="InterPro" id="IPR039248">
    <property type="entry name" value="Ptase_RsbX"/>
</dbReference>
<dbReference type="InterPro" id="IPR001932">
    <property type="entry name" value="PPM-type_phosphatase-like_dom"/>
</dbReference>
<sequence length="201" mass="22753">MIEHQKRMEVATYNEAKKGNYYSGDSYFYVELEDFFICVLADGLGSGELAKASSETVINVVKENLTDSLDVLLNKCNEVFFGNELRGCVIGLLKVDYKRQTYSYVSFGNIGIIIVSHEGKKKRNIPVSGYLSGIPIKTNVHSGELHPNTVFFMFSDGVNERQLTKEFYNHKSMPLTIEWYALQQKLSLEDDTSLIAMKYTG</sequence>
<evidence type="ECO:0000313" key="2">
    <source>
        <dbReference type="EMBL" id="SER23297.1"/>
    </source>
</evidence>
<keyword evidence="3" id="KW-1185">Reference proteome</keyword>
<dbReference type="InterPro" id="IPR036457">
    <property type="entry name" value="PPM-type-like_dom_sf"/>
</dbReference>
<dbReference type="RefSeq" id="WP_246247615.1">
    <property type="nucleotide sequence ID" value="NZ_CAESCL010000099.1"/>
</dbReference>
<dbReference type="Gene3D" id="3.60.40.10">
    <property type="entry name" value="PPM-type phosphatase domain"/>
    <property type="match status" value="1"/>
</dbReference>
<proteinExistence type="predicted"/>
<organism evidence="2 3">
    <name type="scientific">Piscibacillus halophilus</name>
    <dbReference type="NCBI Taxonomy" id="571933"/>
    <lineage>
        <taxon>Bacteria</taxon>
        <taxon>Bacillati</taxon>
        <taxon>Bacillota</taxon>
        <taxon>Bacilli</taxon>
        <taxon>Bacillales</taxon>
        <taxon>Bacillaceae</taxon>
        <taxon>Piscibacillus</taxon>
    </lineage>
</organism>
<reference evidence="2 3" key="1">
    <citation type="submission" date="2016-10" db="EMBL/GenBank/DDBJ databases">
        <authorList>
            <person name="de Groot N.N."/>
        </authorList>
    </citation>
    <scope>NUCLEOTIDE SEQUENCE [LARGE SCALE GENOMIC DNA]</scope>
    <source>
        <strain evidence="2 3">DSM 21633</strain>
    </source>
</reference>
<dbReference type="PANTHER" id="PTHR35801">
    <property type="entry name" value="PHOSPHOSERINE PHOSPHATASE RSBX"/>
    <property type="match status" value="1"/>
</dbReference>
<dbReference type="Pfam" id="PF07228">
    <property type="entry name" value="SpoIIE"/>
    <property type="match status" value="1"/>
</dbReference>
<evidence type="ECO:0000259" key="1">
    <source>
        <dbReference type="SMART" id="SM00331"/>
    </source>
</evidence>
<feature type="domain" description="PPM-type phosphatase" evidence="1">
    <location>
        <begin position="5"/>
        <end position="199"/>
    </location>
</feature>
<dbReference type="PANTHER" id="PTHR35801:SF1">
    <property type="entry name" value="PHOSPHOSERINE PHOSPHATASE RSBX"/>
    <property type="match status" value="1"/>
</dbReference>
<dbReference type="Proteomes" id="UP000199427">
    <property type="component" value="Unassembled WGS sequence"/>
</dbReference>
<dbReference type="SUPFAM" id="SSF81606">
    <property type="entry name" value="PP2C-like"/>
    <property type="match status" value="1"/>
</dbReference>
<dbReference type="SMART" id="SM00331">
    <property type="entry name" value="PP2C_SIG"/>
    <property type="match status" value="1"/>
</dbReference>
<dbReference type="STRING" id="571933.SAMN05216362_1639"/>